<dbReference type="eggNOG" id="COG3266">
    <property type="taxonomic scope" value="Bacteria"/>
</dbReference>
<dbReference type="Proteomes" id="UP000030121">
    <property type="component" value="Unassembled WGS sequence"/>
</dbReference>
<sequence>MSERQNIDRLFQEKFKDFEATPSDKVWANIQRQMNNNEKKKAPVLLPLWLKMCGIAAVFLIGFSIGSNLFFHTPQNNGDVSSANEATADTEKDTKNTDHSKSNDVLNKESFNLDANAITSASKEKETTTVGTQSQNKTQTGTKTFDFDSTQNTANQTHMASNKRTSKQRTFSQKSATSVVAVLEDNRNGSTVSNSQNTTEGEINKANPDTALGHNLNKAAQPTVFQSNDANFVAPKTNEPEFVPENSADLLFDNPNSKVAFEVGKERYTDKKERGILKNSQLPNNRKTTADPSESLLTKDENLLKKPLNPKTVVASAKDSLPRAKGKEMLNPLDQLLKEKEAQEKEEQKQTAAKNKWLVSSKVTPIFMNASGNNSAIDKQFDNNGKSYETTFSYGMGISYAVTDRLSVRAGVHSLNMKYRTNDIIYYQSKEGRHIENIRRNETGNSIQIEDKDNRAMAFNDSGLVTQKTSGAISQQMGYIEVPTEVSYKVLNKKFGIEVIGGLSTLFLTQNNISLISAHSDMKIGEASNLNNIHLSSNVGLGFKYSFSKSFEANMEPMFKYQINTYRNNAGDFKPYYMGVYTGISYRF</sequence>
<evidence type="ECO:0000256" key="1">
    <source>
        <dbReference type="SAM" id="MobiDB-lite"/>
    </source>
</evidence>
<keyword evidence="2" id="KW-0472">Membrane</keyword>
<proteinExistence type="predicted"/>
<reference evidence="3 4" key="1">
    <citation type="submission" date="2013-09" db="EMBL/GenBank/DDBJ databases">
        <authorList>
            <person name="Zeng Z."/>
            <person name="Chen C."/>
        </authorList>
    </citation>
    <scope>NUCLEOTIDE SEQUENCE [LARGE SCALE GENOMIC DNA]</scope>
    <source>
        <strain evidence="3 4">GH29-5</strain>
    </source>
</reference>
<dbReference type="RefSeq" id="WP_026980917.1">
    <property type="nucleotide sequence ID" value="NZ_AUCZ01000016.1"/>
</dbReference>
<feature type="region of interest" description="Disordered" evidence="1">
    <location>
        <begin position="79"/>
        <end position="108"/>
    </location>
</feature>
<keyword evidence="4" id="KW-1185">Reference proteome</keyword>
<evidence type="ECO:0000313" key="4">
    <source>
        <dbReference type="Proteomes" id="UP000030121"/>
    </source>
</evidence>
<name>A0A0A2M5D2_9FLAO</name>
<feature type="region of interest" description="Disordered" evidence="1">
    <location>
        <begin position="310"/>
        <end position="329"/>
    </location>
</feature>
<gene>
    <name evidence="3" type="ORF">Q764_12745</name>
</gene>
<feature type="transmembrane region" description="Helical" evidence="2">
    <location>
        <begin position="48"/>
        <end position="71"/>
    </location>
</feature>
<dbReference type="EMBL" id="JRLW01000019">
    <property type="protein sequence ID" value="KGO87484.1"/>
    <property type="molecule type" value="Genomic_DNA"/>
</dbReference>
<keyword evidence="2" id="KW-0812">Transmembrane</keyword>
<dbReference type="eggNOG" id="COG3637">
    <property type="taxonomic scope" value="Bacteria"/>
</dbReference>
<protein>
    <recommendedName>
        <fullName evidence="5">Outer membrane protein beta-barrel domain-containing protein</fullName>
    </recommendedName>
</protein>
<evidence type="ECO:0000256" key="2">
    <source>
        <dbReference type="SAM" id="Phobius"/>
    </source>
</evidence>
<evidence type="ECO:0000313" key="3">
    <source>
        <dbReference type="EMBL" id="KGO87484.1"/>
    </source>
</evidence>
<organism evidence="3 4">
    <name type="scientific">Flavobacterium suncheonense GH29-5 = DSM 17707</name>
    <dbReference type="NCBI Taxonomy" id="1121899"/>
    <lineage>
        <taxon>Bacteria</taxon>
        <taxon>Pseudomonadati</taxon>
        <taxon>Bacteroidota</taxon>
        <taxon>Flavobacteriia</taxon>
        <taxon>Flavobacteriales</taxon>
        <taxon>Flavobacteriaceae</taxon>
        <taxon>Flavobacterium</taxon>
    </lineage>
</organism>
<dbReference type="AlphaFoldDB" id="A0A0A2M5D2"/>
<feature type="region of interest" description="Disordered" evidence="1">
    <location>
        <begin position="154"/>
        <end position="173"/>
    </location>
</feature>
<dbReference type="STRING" id="1121899.GCA_000430025_02616"/>
<feature type="region of interest" description="Disordered" evidence="1">
    <location>
        <begin position="272"/>
        <end position="301"/>
    </location>
</feature>
<feature type="compositionally biased region" description="Polar residues" evidence="1">
    <location>
        <begin position="278"/>
        <end position="296"/>
    </location>
</feature>
<accession>A0A0A2M5D2</accession>
<feature type="compositionally biased region" description="Basic and acidic residues" evidence="1">
    <location>
        <begin position="89"/>
        <end position="102"/>
    </location>
</feature>
<comment type="caution">
    <text evidence="3">The sequence shown here is derived from an EMBL/GenBank/DDBJ whole genome shotgun (WGS) entry which is preliminary data.</text>
</comment>
<keyword evidence="2" id="KW-1133">Transmembrane helix</keyword>
<feature type="compositionally biased region" description="Polar residues" evidence="1">
    <location>
        <begin position="128"/>
        <end position="149"/>
    </location>
</feature>
<dbReference type="OrthoDB" id="1113942at2"/>
<feature type="region of interest" description="Disordered" evidence="1">
    <location>
        <begin position="122"/>
        <end position="149"/>
    </location>
</feature>
<evidence type="ECO:0008006" key="5">
    <source>
        <dbReference type="Google" id="ProtNLM"/>
    </source>
</evidence>